<feature type="non-terminal residue" evidence="1">
    <location>
        <position position="266"/>
    </location>
</feature>
<sequence length="266" mass="30871">MKMKILRHKKDEVELAGSKTNDDVVVREVEGVEEEVEDSEGHSSDEGNMSDVWNSGDSEREESGNEEQEVQGQKEKDLLFEREMRGKRESSHKREELKGWKRISVNIGKESFELSDRQKEGSSTEPLLPSLPTQKTYDYVLVAHQVDDERDQKAQRQRAFIQKLEEKNITVKRIEHEDKMFFGIRAPNEMFKDYQYLLKVSDSCNWCGDVKGSVTQATRIRIVHFILHQTFINTGENLEELIKKGVFETMFCLHEYGVPCVPEQPT</sequence>
<dbReference type="EMBL" id="CM043787">
    <property type="protein sequence ID" value="KAI4830130.1"/>
    <property type="molecule type" value="Genomic_DNA"/>
</dbReference>
<evidence type="ECO:0000313" key="1">
    <source>
        <dbReference type="EMBL" id="KAI4830130.1"/>
    </source>
</evidence>
<proteinExistence type="predicted"/>
<comment type="caution">
    <text evidence="1">The sequence shown here is derived from an EMBL/GenBank/DDBJ whole genome shotgun (WGS) entry which is preliminary data.</text>
</comment>
<reference evidence="1" key="1">
    <citation type="submission" date="2022-05" db="EMBL/GenBank/DDBJ databases">
        <title>Chromosome-level genome of Chaenocephalus aceratus.</title>
        <authorList>
            <person name="Park H."/>
        </authorList>
    </citation>
    <scope>NUCLEOTIDE SEQUENCE</scope>
    <source>
        <strain evidence="1">KU_202001</strain>
    </source>
</reference>
<organism evidence="1 2">
    <name type="scientific">Chaenocephalus aceratus</name>
    <name type="common">Blackfin icefish</name>
    <name type="synonym">Chaenichthys aceratus</name>
    <dbReference type="NCBI Taxonomy" id="36190"/>
    <lineage>
        <taxon>Eukaryota</taxon>
        <taxon>Metazoa</taxon>
        <taxon>Chordata</taxon>
        <taxon>Craniata</taxon>
        <taxon>Vertebrata</taxon>
        <taxon>Euteleostomi</taxon>
        <taxon>Actinopterygii</taxon>
        <taxon>Neopterygii</taxon>
        <taxon>Teleostei</taxon>
        <taxon>Neoteleostei</taxon>
        <taxon>Acanthomorphata</taxon>
        <taxon>Eupercaria</taxon>
        <taxon>Perciformes</taxon>
        <taxon>Notothenioidei</taxon>
        <taxon>Channichthyidae</taxon>
        <taxon>Chaenocephalus</taxon>
    </lineage>
</organism>
<evidence type="ECO:0000313" key="2">
    <source>
        <dbReference type="Proteomes" id="UP001057452"/>
    </source>
</evidence>
<keyword evidence="2" id="KW-1185">Reference proteome</keyword>
<name>A0ACB9XTR3_CHAAC</name>
<protein>
    <submittedName>
        <fullName evidence="1">Uncharacterized protein</fullName>
    </submittedName>
</protein>
<accession>A0ACB9XTR3</accession>
<gene>
    <name evidence="1" type="ORF">KUCAC02_001783</name>
</gene>
<dbReference type="Proteomes" id="UP001057452">
    <property type="component" value="Chromosome 3"/>
</dbReference>